<dbReference type="Proteomes" id="UP000092321">
    <property type="component" value="Unassembled WGS sequence"/>
</dbReference>
<name>A0A1B7TB40_9ASCO</name>
<comment type="caution">
    <text evidence="1">The sequence shown here is derived from an EMBL/GenBank/DDBJ whole genome shotgun (WGS) entry which is preliminary data.</text>
</comment>
<reference evidence="2" key="1">
    <citation type="journal article" date="2016" name="Proc. Natl. Acad. Sci. U.S.A.">
        <title>Comparative genomics of biotechnologically important yeasts.</title>
        <authorList>
            <person name="Riley R."/>
            <person name="Haridas S."/>
            <person name="Wolfe K.H."/>
            <person name="Lopes M.R."/>
            <person name="Hittinger C.T."/>
            <person name="Goeker M."/>
            <person name="Salamov A.A."/>
            <person name="Wisecaver J.H."/>
            <person name="Long T.M."/>
            <person name="Calvey C.H."/>
            <person name="Aerts A.L."/>
            <person name="Barry K.W."/>
            <person name="Choi C."/>
            <person name="Clum A."/>
            <person name="Coughlan A.Y."/>
            <person name="Deshpande S."/>
            <person name="Douglass A.P."/>
            <person name="Hanson S.J."/>
            <person name="Klenk H.-P."/>
            <person name="LaButti K.M."/>
            <person name="Lapidus A."/>
            <person name="Lindquist E.A."/>
            <person name="Lipzen A.M."/>
            <person name="Meier-Kolthoff J.P."/>
            <person name="Ohm R.A."/>
            <person name="Otillar R.P."/>
            <person name="Pangilinan J.L."/>
            <person name="Peng Y."/>
            <person name="Rokas A."/>
            <person name="Rosa C.A."/>
            <person name="Scheuner C."/>
            <person name="Sibirny A.A."/>
            <person name="Slot J.C."/>
            <person name="Stielow J.B."/>
            <person name="Sun H."/>
            <person name="Kurtzman C.P."/>
            <person name="Blackwell M."/>
            <person name="Grigoriev I.V."/>
            <person name="Jeffries T.W."/>
        </authorList>
    </citation>
    <scope>NUCLEOTIDE SEQUENCE [LARGE SCALE GENOMIC DNA]</scope>
    <source>
        <strain evidence="2">NRRL Y-1626</strain>
    </source>
</reference>
<feature type="non-terminal residue" evidence="1">
    <location>
        <position position="1"/>
    </location>
</feature>
<organism evidence="1 2">
    <name type="scientific">Hanseniaspora valbyensis NRRL Y-1626</name>
    <dbReference type="NCBI Taxonomy" id="766949"/>
    <lineage>
        <taxon>Eukaryota</taxon>
        <taxon>Fungi</taxon>
        <taxon>Dikarya</taxon>
        <taxon>Ascomycota</taxon>
        <taxon>Saccharomycotina</taxon>
        <taxon>Saccharomycetes</taxon>
        <taxon>Saccharomycodales</taxon>
        <taxon>Saccharomycodaceae</taxon>
        <taxon>Hanseniaspora</taxon>
    </lineage>
</organism>
<evidence type="ECO:0000313" key="2">
    <source>
        <dbReference type="Proteomes" id="UP000092321"/>
    </source>
</evidence>
<gene>
    <name evidence="1" type="ORF">HANVADRAFT_3273</name>
</gene>
<dbReference type="OrthoDB" id="5368598at2759"/>
<sequence>NISKISESEMFAMVSKFKNRDSTSKDLNNDNNAWIDKLLIPNEDFEYYSNKDNTNDLEKQMDESASLRSSIERERTEILDILDVL</sequence>
<dbReference type="AlphaFoldDB" id="A0A1B7TB40"/>
<keyword evidence="2" id="KW-1185">Reference proteome</keyword>
<evidence type="ECO:0000313" key="1">
    <source>
        <dbReference type="EMBL" id="OBA25927.1"/>
    </source>
</evidence>
<protein>
    <submittedName>
        <fullName evidence="1">Uncharacterized protein</fullName>
    </submittedName>
</protein>
<dbReference type="EMBL" id="LXPE01000033">
    <property type="protein sequence ID" value="OBA25927.1"/>
    <property type="molecule type" value="Genomic_DNA"/>
</dbReference>
<accession>A0A1B7TB40</accession>
<proteinExistence type="predicted"/>